<dbReference type="InterPro" id="IPR007060">
    <property type="entry name" value="FtsL/DivIC"/>
</dbReference>
<keyword evidence="2" id="KW-0131">Cell cycle</keyword>
<dbReference type="GO" id="GO:0051301">
    <property type="term" value="P:cell division"/>
    <property type="evidence" value="ECO:0007669"/>
    <property type="project" value="UniProtKB-KW"/>
</dbReference>
<evidence type="ECO:0000313" key="2">
    <source>
        <dbReference type="EMBL" id="OQB73850.1"/>
    </source>
</evidence>
<name>A0A1V6CAD5_UNCT6</name>
<protein>
    <submittedName>
        <fullName evidence="2">Cell division protein FtsL</fullName>
    </submittedName>
</protein>
<dbReference type="AlphaFoldDB" id="A0A1V6CAD5"/>
<organism evidence="2">
    <name type="scientific">candidate division TA06 bacterium ADurb.Bin131</name>
    <dbReference type="NCBI Taxonomy" id="1852827"/>
    <lineage>
        <taxon>Bacteria</taxon>
        <taxon>Bacteria division TA06</taxon>
    </lineage>
</organism>
<sequence>MTKKKHFISPQKLLIIFFGTIAIVYAFLLYYKQKTKLLADEEEIKKLKQENAMLEKTLKQVDTPFMTEKIAREQLGMMKPGEYKIIIKENQNVSH</sequence>
<comment type="caution">
    <text evidence="2">The sequence shown here is derived from an EMBL/GenBank/DDBJ whole genome shotgun (WGS) entry which is preliminary data.</text>
</comment>
<keyword evidence="1" id="KW-1133">Transmembrane helix</keyword>
<proteinExistence type="predicted"/>
<dbReference type="EMBL" id="MWDQ01000061">
    <property type="protein sequence ID" value="OQB73850.1"/>
    <property type="molecule type" value="Genomic_DNA"/>
</dbReference>
<dbReference type="Proteomes" id="UP000485562">
    <property type="component" value="Unassembled WGS sequence"/>
</dbReference>
<accession>A0A1V6CAD5</accession>
<keyword evidence="1" id="KW-0812">Transmembrane</keyword>
<keyword evidence="1" id="KW-0472">Membrane</keyword>
<dbReference type="Pfam" id="PF04977">
    <property type="entry name" value="DivIC"/>
    <property type="match status" value="1"/>
</dbReference>
<evidence type="ECO:0000256" key="1">
    <source>
        <dbReference type="SAM" id="Phobius"/>
    </source>
</evidence>
<keyword evidence="2" id="KW-0132">Cell division</keyword>
<gene>
    <name evidence="2" type="primary">ftsL</name>
    <name evidence="2" type="ORF">BWX89_00763</name>
</gene>
<reference evidence="2" key="1">
    <citation type="submission" date="2017-02" db="EMBL/GenBank/DDBJ databases">
        <title>Delving into the versatile metabolic prowess of the omnipresent phylum Bacteroidetes.</title>
        <authorList>
            <person name="Nobu M.K."/>
            <person name="Mei R."/>
            <person name="Narihiro T."/>
            <person name="Kuroda K."/>
            <person name="Liu W.-T."/>
        </authorList>
    </citation>
    <scope>NUCLEOTIDE SEQUENCE</scope>
    <source>
        <strain evidence="2">ADurb.Bin131</strain>
    </source>
</reference>
<feature type="transmembrane region" description="Helical" evidence="1">
    <location>
        <begin position="12"/>
        <end position="31"/>
    </location>
</feature>